<dbReference type="FunFam" id="3.30.420.40:FF:000040">
    <property type="entry name" value="tRNA N6-adenosine threonylcarbamoyltransferase"/>
    <property type="match status" value="1"/>
</dbReference>
<dbReference type="InterPro" id="IPR043129">
    <property type="entry name" value="ATPase_NBD"/>
</dbReference>
<evidence type="ECO:0000256" key="4">
    <source>
        <dbReference type="ARBA" id="ARBA00022723"/>
    </source>
</evidence>
<evidence type="ECO:0000256" key="3">
    <source>
        <dbReference type="ARBA" id="ARBA00022694"/>
    </source>
</evidence>
<dbReference type="Proteomes" id="UP000177943">
    <property type="component" value="Unassembled WGS sequence"/>
</dbReference>
<comment type="subcellular location">
    <subcellularLocation>
        <location evidence="8">Cytoplasm</location>
    </subcellularLocation>
</comment>
<evidence type="ECO:0000256" key="6">
    <source>
        <dbReference type="ARBA" id="ARBA00023315"/>
    </source>
</evidence>
<dbReference type="GO" id="GO:0005506">
    <property type="term" value="F:iron ion binding"/>
    <property type="evidence" value="ECO:0007669"/>
    <property type="project" value="UniProtKB-UniRule"/>
</dbReference>
<dbReference type="GO" id="GO:0005737">
    <property type="term" value="C:cytoplasm"/>
    <property type="evidence" value="ECO:0007669"/>
    <property type="project" value="UniProtKB-SubCell"/>
</dbReference>
<dbReference type="PANTHER" id="PTHR11735">
    <property type="entry name" value="TRNA N6-ADENOSINE THREONYLCARBAMOYLTRANSFERASE"/>
    <property type="match status" value="1"/>
</dbReference>
<feature type="binding site" evidence="8">
    <location>
        <position position="252"/>
    </location>
    <ligand>
        <name>substrate</name>
    </ligand>
</feature>
<keyword evidence="4 8" id="KW-0479">Metal-binding</keyword>
<keyword evidence="5 8" id="KW-0408">Iron</keyword>
<keyword evidence="6 8" id="KW-0012">Acyltransferase</keyword>
<dbReference type="InterPro" id="IPR017861">
    <property type="entry name" value="KAE1/TsaD"/>
</dbReference>
<feature type="domain" description="Gcp-like" evidence="9">
    <location>
        <begin position="29"/>
        <end position="75"/>
    </location>
</feature>
<comment type="caution">
    <text evidence="10">The sequence shown here is derived from an EMBL/GenBank/DDBJ whole genome shotgun (WGS) entry which is preliminary data.</text>
</comment>
<dbReference type="PANTHER" id="PTHR11735:SF6">
    <property type="entry name" value="TRNA N6-ADENOSINE THREONYLCARBAMOYLTRANSFERASE, MITOCHONDRIAL"/>
    <property type="match status" value="1"/>
</dbReference>
<accession>A0A1G2MUD1</accession>
<dbReference type="NCBIfam" id="TIGR00329">
    <property type="entry name" value="gcp_kae1"/>
    <property type="match status" value="1"/>
</dbReference>
<feature type="binding site" evidence="8">
    <location>
        <position position="239"/>
    </location>
    <ligand>
        <name>substrate</name>
    </ligand>
</feature>
<reference evidence="10 11" key="1">
    <citation type="journal article" date="2016" name="Nat. Commun.">
        <title>Thousands of microbial genomes shed light on interconnected biogeochemical processes in an aquifer system.</title>
        <authorList>
            <person name="Anantharaman K."/>
            <person name="Brown C.T."/>
            <person name="Hug L.A."/>
            <person name="Sharon I."/>
            <person name="Castelle C.J."/>
            <person name="Probst A.J."/>
            <person name="Thomas B.C."/>
            <person name="Singh A."/>
            <person name="Wilkins M.J."/>
            <person name="Karaoz U."/>
            <person name="Brodie E.L."/>
            <person name="Williams K.H."/>
            <person name="Hubbard S.S."/>
            <person name="Banfield J.F."/>
        </authorList>
    </citation>
    <scope>NUCLEOTIDE SEQUENCE [LARGE SCALE GENOMIC DNA]</scope>
</reference>
<feature type="binding site" evidence="8">
    <location>
        <position position="168"/>
    </location>
    <ligand>
        <name>Fe cation</name>
        <dbReference type="ChEBI" id="CHEBI:24875"/>
    </ligand>
</feature>
<keyword evidence="1 8" id="KW-0963">Cytoplasm</keyword>
<protein>
    <recommendedName>
        <fullName evidence="8">tRNA N6-adenosine threonylcarbamoyltransferase</fullName>
        <ecNumber evidence="8">2.3.1.234</ecNumber>
    </recommendedName>
    <alternativeName>
        <fullName evidence="8">N6-L-threonylcarbamoyladenine synthase</fullName>
        <shortName evidence="8">t(6)A synthase</shortName>
    </alternativeName>
    <alternativeName>
        <fullName evidence="8">t(6)A37 threonylcarbamoyladenosine biosynthesis protein TsaD</fullName>
    </alternativeName>
    <alternativeName>
        <fullName evidence="8">tRNA threonylcarbamoyladenosine biosynthesis protein TsaD</fullName>
    </alternativeName>
</protein>
<comment type="catalytic activity">
    <reaction evidence="7 8">
        <text>L-threonylcarbamoyladenylate + adenosine(37) in tRNA = N(6)-L-threonylcarbamoyladenosine(37) in tRNA + AMP + H(+)</text>
        <dbReference type="Rhea" id="RHEA:37059"/>
        <dbReference type="Rhea" id="RHEA-COMP:10162"/>
        <dbReference type="Rhea" id="RHEA-COMP:10163"/>
        <dbReference type="ChEBI" id="CHEBI:15378"/>
        <dbReference type="ChEBI" id="CHEBI:73682"/>
        <dbReference type="ChEBI" id="CHEBI:74411"/>
        <dbReference type="ChEBI" id="CHEBI:74418"/>
        <dbReference type="ChEBI" id="CHEBI:456215"/>
        <dbReference type="EC" id="2.3.1.234"/>
    </reaction>
</comment>
<dbReference type="Gene3D" id="3.30.420.40">
    <property type="match status" value="3"/>
</dbReference>
<dbReference type="EMBL" id="MHRP01000011">
    <property type="protein sequence ID" value="OHA27435.1"/>
    <property type="molecule type" value="Genomic_DNA"/>
</dbReference>
<keyword evidence="2 8" id="KW-0808">Transferase</keyword>
<evidence type="ECO:0000256" key="5">
    <source>
        <dbReference type="ARBA" id="ARBA00023004"/>
    </source>
</evidence>
<proteinExistence type="inferred from homology"/>
<organism evidence="10 11">
    <name type="scientific">Candidatus Taylorbacteria bacterium RIFCSPHIGHO2_02_FULL_45_35</name>
    <dbReference type="NCBI Taxonomy" id="1802311"/>
    <lineage>
        <taxon>Bacteria</taxon>
        <taxon>Candidatus Tayloriibacteriota</taxon>
    </lineage>
</organism>
<dbReference type="HAMAP" id="MF_01445">
    <property type="entry name" value="TsaD"/>
    <property type="match status" value="1"/>
</dbReference>
<dbReference type="GO" id="GO:0002949">
    <property type="term" value="P:tRNA threonylcarbamoyladenosine modification"/>
    <property type="evidence" value="ECO:0007669"/>
    <property type="project" value="UniProtKB-UniRule"/>
</dbReference>
<comment type="function">
    <text evidence="8">Required for the formation of a threonylcarbamoyl group on adenosine at position 37 (t(6)A37) in tRNAs that read codons beginning with adenine. Is involved in the transfer of the threonylcarbamoyl moiety of threonylcarbamoyl-AMP (TC-AMP) to the N6 group of A37, together with TsaE and TsaB. TsaD likely plays a direct catalytic role in this reaction.</text>
</comment>
<dbReference type="SUPFAM" id="SSF53067">
    <property type="entry name" value="Actin-like ATPase domain"/>
    <property type="match status" value="2"/>
</dbReference>
<feature type="binding site" evidence="8">
    <location>
        <position position="164"/>
    </location>
    <ligand>
        <name>Fe cation</name>
        <dbReference type="ChEBI" id="CHEBI:24875"/>
    </ligand>
</feature>
<feature type="binding site" evidence="8">
    <location>
        <position position="349"/>
    </location>
    <ligand>
        <name>substrate</name>
    </ligand>
</feature>
<comment type="similarity">
    <text evidence="8">Belongs to the KAE1 / TsaD family.</text>
</comment>
<evidence type="ECO:0000256" key="2">
    <source>
        <dbReference type="ARBA" id="ARBA00022679"/>
    </source>
</evidence>
<dbReference type="InterPro" id="IPR022450">
    <property type="entry name" value="TsaD"/>
</dbReference>
<sequence>MIILGIETSCDETALSLIETDGRKNPSIKILENVVLSQIDLHREYGGVFPMMAKREHAKNLIPLFKKLLEESSLVPRLKIKVESKRRKESKTLSTFNFQLSTILEREPELLKQFLEFIPTIEKPPIDKIAVTHGPGLEPTLWVGINFAKALGEIWDIPVEPINHMEGHIFASLVKSGEETPNSKHQIPNGEKIKMRDLEFPALALLISGGHTELILIRDWHQFEIIGETRDDAVGEAFDKVARIIGLPYPGGPEISRLAEAARQKNLVSEFSFPRPMLKSPDFDFSFSGLKTSVLYTVKKLPALEDKTKMSIALEFENAVTEVLLTKTKKAIKAHGIKTLLLGGGVVANIHIREAFQNLEQENAHIKIHIPKANLTTDNALMIALASAIRKAKGTPIVSEKQIEARGNLRLGKSPQHK</sequence>
<name>A0A1G2MUD1_9BACT</name>
<evidence type="ECO:0000256" key="8">
    <source>
        <dbReference type="HAMAP-Rule" id="MF_01445"/>
    </source>
</evidence>
<dbReference type="GO" id="GO:0061711">
    <property type="term" value="F:tRNA N(6)-L-threonylcarbamoyladenine synthase activity"/>
    <property type="evidence" value="ECO:0007669"/>
    <property type="project" value="UniProtKB-EC"/>
</dbReference>
<evidence type="ECO:0000313" key="10">
    <source>
        <dbReference type="EMBL" id="OHA27435.1"/>
    </source>
</evidence>
<feature type="binding site" evidence="8">
    <location>
        <begin position="206"/>
        <end position="210"/>
    </location>
    <ligand>
        <name>substrate</name>
    </ligand>
</feature>
<keyword evidence="3 8" id="KW-0819">tRNA processing</keyword>
<gene>
    <name evidence="8" type="primary">tsaD</name>
    <name evidence="10" type="ORF">A3D56_00545</name>
</gene>
<dbReference type="EC" id="2.3.1.234" evidence="8"/>
<evidence type="ECO:0000259" key="9">
    <source>
        <dbReference type="Pfam" id="PF00814"/>
    </source>
</evidence>
<feature type="binding site" evidence="8">
    <location>
        <position position="378"/>
    </location>
    <ligand>
        <name>Fe cation</name>
        <dbReference type="ChEBI" id="CHEBI:24875"/>
    </ligand>
</feature>
<feature type="domain" description="Gcp-like" evidence="9">
    <location>
        <begin position="121"/>
        <end position="384"/>
    </location>
</feature>
<comment type="caution">
    <text evidence="8">Lacks conserved residue(s) required for the propagation of feature annotation.</text>
</comment>
<dbReference type="AlphaFoldDB" id="A0A1G2MUD1"/>
<dbReference type="Pfam" id="PF00814">
    <property type="entry name" value="TsaD"/>
    <property type="match status" value="2"/>
</dbReference>
<evidence type="ECO:0000313" key="11">
    <source>
        <dbReference type="Proteomes" id="UP000177943"/>
    </source>
</evidence>
<evidence type="ECO:0000256" key="7">
    <source>
        <dbReference type="ARBA" id="ARBA00048117"/>
    </source>
</evidence>
<comment type="cofactor">
    <cofactor evidence="8">
        <name>Fe(2+)</name>
        <dbReference type="ChEBI" id="CHEBI:29033"/>
    </cofactor>
    <text evidence="8">Binds 1 Fe(2+) ion per subunit.</text>
</comment>
<evidence type="ECO:0000256" key="1">
    <source>
        <dbReference type="ARBA" id="ARBA00022490"/>
    </source>
</evidence>
<dbReference type="InterPro" id="IPR000905">
    <property type="entry name" value="Gcp-like_dom"/>
</dbReference>